<dbReference type="AlphaFoldDB" id="A0A3P7T1X1"/>
<organism evidence="2 3">
    <name type="scientific">Rodentolepis nana</name>
    <name type="common">Dwarf tapeworm</name>
    <name type="synonym">Hymenolepis nana</name>
    <dbReference type="NCBI Taxonomy" id="102285"/>
    <lineage>
        <taxon>Eukaryota</taxon>
        <taxon>Metazoa</taxon>
        <taxon>Spiralia</taxon>
        <taxon>Lophotrochozoa</taxon>
        <taxon>Platyhelminthes</taxon>
        <taxon>Cestoda</taxon>
        <taxon>Eucestoda</taxon>
        <taxon>Cyclophyllidea</taxon>
        <taxon>Hymenolepididae</taxon>
        <taxon>Rodentolepis</taxon>
    </lineage>
</organism>
<evidence type="ECO:0000313" key="2">
    <source>
        <dbReference type="EMBL" id="VDO01453.1"/>
    </source>
</evidence>
<feature type="compositionally biased region" description="Polar residues" evidence="1">
    <location>
        <begin position="174"/>
        <end position="183"/>
    </location>
</feature>
<dbReference type="OrthoDB" id="6273691at2759"/>
<proteinExistence type="predicted"/>
<accession>A0A3P7T1X1</accession>
<feature type="region of interest" description="Disordered" evidence="1">
    <location>
        <begin position="149"/>
        <end position="183"/>
    </location>
</feature>
<feature type="region of interest" description="Disordered" evidence="1">
    <location>
        <begin position="231"/>
        <end position="251"/>
    </location>
</feature>
<gene>
    <name evidence="2" type="ORF">HNAJ_LOCUS5593</name>
</gene>
<protein>
    <submittedName>
        <fullName evidence="2">Uncharacterized protein</fullName>
    </submittedName>
</protein>
<reference evidence="2 3" key="1">
    <citation type="submission" date="2018-11" db="EMBL/GenBank/DDBJ databases">
        <authorList>
            <consortium name="Pathogen Informatics"/>
        </authorList>
    </citation>
    <scope>NUCLEOTIDE SEQUENCE [LARGE SCALE GENOMIC DNA]</scope>
</reference>
<evidence type="ECO:0000256" key="1">
    <source>
        <dbReference type="SAM" id="MobiDB-lite"/>
    </source>
</evidence>
<keyword evidence="3" id="KW-1185">Reference proteome</keyword>
<dbReference type="Proteomes" id="UP000278807">
    <property type="component" value="Unassembled WGS sequence"/>
</dbReference>
<dbReference type="EMBL" id="UZAE01004975">
    <property type="protein sequence ID" value="VDO01453.1"/>
    <property type="molecule type" value="Genomic_DNA"/>
</dbReference>
<evidence type="ECO:0000313" key="3">
    <source>
        <dbReference type="Proteomes" id="UP000278807"/>
    </source>
</evidence>
<sequence>MFHSCEGHKDVLTFNYDAFDEISAAVPVTFKLVLNLVPKPEELIDDRANQGNIFIENAKDVRTKDNQSSPLSNCIESVNIIESRNASIEAIRLSDSLEDIRHIPNRSNLLATSQELEEITRELAQNRSQTFNEYFMDPFGTLTCEQQWSLQTPKKRKAPKRPPPPDPQRVKTLRGSSEMNWNTNCGTSDRCSIDSGTSLHSDSSDLSERSFKRLAMPALKKLKKRIKNVVDMKGHKKASKQSKSLVDAELMPPPNATTVPLSKVAAKSVVFLNATPTKIPPPRPAPPKLTENMEVVDEVRGRQGKTPSGVRSVPTKYFGPQEKYQKLAEKDFSGCRLLIALSSIPITILSKTYFTHKNNWV</sequence>
<name>A0A3P7T1X1_RODNA</name>